<dbReference type="EMBL" id="WSQA01000008">
    <property type="protein sequence ID" value="MVZ62678.1"/>
    <property type="molecule type" value="Genomic_DNA"/>
</dbReference>
<dbReference type="Pfam" id="PF23947">
    <property type="entry name" value="DUF7281"/>
    <property type="match status" value="1"/>
</dbReference>
<sequence>MKISLALAIKLLRMARGEQLPASSMRFSLVNGFIEEGIILDQRKGRSKSLLYIPDVNGLNSYLRVRFAILDLETYVAVLQQQEVSRSDLTRSASDSKLIAVRSFKGFLVNSFMPIPGLLDGLEIIIHPTDGTFQFIHRYETFIPNPEVVIVNVENSENFSTIAQQRFLFEGLTPLFVSRYPQNQNKDLLKWLQGIPNKYLHYGDFDYAGINIYLNEYKNTLKERATFFVPQNLEQLLSNYGNPALYDRQKLNHKVNEVGEPALIELVKLLQQYKKGLEQEALIGLT</sequence>
<feature type="domain" description="DUF7281" evidence="1">
    <location>
        <begin position="149"/>
        <end position="283"/>
    </location>
</feature>
<protein>
    <recommendedName>
        <fullName evidence="1">DUF7281 domain-containing protein</fullName>
    </recommendedName>
</protein>
<comment type="caution">
    <text evidence="2">The sequence shown here is derived from an EMBL/GenBank/DDBJ whole genome shotgun (WGS) entry which is preliminary data.</text>
</comment>
<evidence type="ECO:0000259" key="1">
    <source>
        <dbReference type="Pfam" id="PF23947"/>
    </source>
</evidence>
<dbReference type="AlphaFoldDB" id="A0A6N8L3D9"/>
<evidence type="ECO:0000313" key="2">
    <source>
        <dbReference type="EMBL" id="MVZ62678.1"/>
    </source>
</evidence>
<reference evidence="2 3" key="1">
    <citation type="submission" date="2019-12" db="EMBL/GenBank/DDBJ databases">
        <authorList>
            <person name="Dong K."/>
        </authorList>
    </citation>
    <scope>NUCLEOTIDE SEQUENCE [LARGE SCALE GENOMIC DNA]</scope>
    <source>
        <strain evidence="2 3">JCM 31225</strain>
    </source>
</reference>
<dbReference type="Proteomes" id="UP000435036">
    <property type="component" value="Unassembled WGS sequence"/>
</dbReference>
<name>A0A6N8L3D9_9SPHI</name>
<gene>
    <name evidence="2" type="ORF">GQF63_11635</name>
</gene>
<accession>A0A6N8L3D9</accession>
<dbReference type="InterPro" id="IPR055705">
    <property type="entry name" value="DUF7281"/>
</dbReference>
<keyword evidence="3" id="KW-1185">Reference proteome</keyword>
<dbReference type="OrthoDB" id="9811427at2"/>
<evidence type="ECO:0000313" key="3">
    <source>
        <dbReference type="Proteomes" id="UP000435036"/>
    </source>
</evidence>
<dbReference type="RefSeq" id="WP_160369405.1">
    <property type="nucleotide sequence ID" value="NZ_WSQA01000008.1"/>
</dbReference>
<organism evidence="2 3">
    <name type="scientific">Sphingobacterium humi</name>
    <dbReference type="NCBI Taxonomy" id="1796905"/>
    <lineage>
        <taxon>Bacteria</taxon>
        <taxon>Pseudomonadati</taxon>
        <taxon>Bacteroidota</taxon>
        <taxon>Sphingobacteriia</taxon>
        <taxon>Sphingobacteriales</taxon>
        <taxon>Sphingobacteriaceae</taxon>
        <taxon>Sphingobacterium</taxon>
    </lineage>
</organism>
<proteinExistence type="predicted"/>